<comment type="caution">
    <text evidence="2">The sequence shown here is derived from an EMBL/GenBank/DDBJ whole genome shotgun (WGS) entry which is preliminary data.</text>
</comment>
<name>A0A2T0Q7I7_9ACTN</name>
<dbReference type="OrthoDB" id="1492465at2"/>
<dbReference type="InterPro" id="IPR032710">
    <property type="entry name" value="NTF2-like_dom_sf"/>
</dbReference>
<dbReference type="Pfam" id="PF13577">
    <property type="entry name" value="SnoaL_4"/>
    <property type="match status" value="1"/>
</dbReference>
<dbReference type="SUPFAM" id="SSF54427">
    <property type="entry name" value="NTF2-like"/>
    <property type="match status" value="1"/>
</dbReference>
<accession>A0A2T0Q7I7</accession>
<dbReference type="InterPro" id="IPR037401">
    <property type="entry name" value="SnoaL-like"/>
</dbReference>
<feature type="domain" description="SnoaL-like" evidence="1">
    <location>
        <begin position="2"/>
        <end position="119"/>
    </location>
</feature>
<gene>
    <name evidence="2" type="ORF">CLV72_103356</name>
</gene>
<dbReference type="EMBL" id="PVZC01000003">
    <property type="protein sequence ID" value="PRX99751.1"/>
    <property type="molecule type" value="Genomic_DNA"/>
</dbReference>
<keyword evidence="3" id="KW-1185">Reference proteome</keyword>
<evidence type="ECO:0000313" key="2">
    <source>
        <dbReference type="EMBL" id="PRX99751.1"/>
    </source>
</evidence>
<protein>
    <submittedName>
        <fullName evidence="2">SnoaL-like protein</fullName>
    </submittedName>
</protein>
<proteinExistence type="predicted"/>
<dbReference type="Proteomes" id="UP000237846">
    <property type="component" value="Unassembled WGS sequence"/>
</dbReference>
<evidence type="ECO:0000259" key="1">
    <source>
        <dbReference type="Pfam" id="PF13577"/>
    </source>
</evidence>
<dbReference type="AlphaFoldDB" id="A0A2T0Q7I7"/>
<dbReference type="RefSeq" id="WP_106244613.1">
    <property type="nucleotide sequence ID" value="NZ_PVZC01000003.1"/>
</dbReference>
<sequence length="123" mass="13523">MEITDTLYAFARLADEGTIEQIGELLTADIEWAMAGTTWRGRAQVLDGLRSMRALGHAGPDSGNRHVVTNQEVRAESDRATAHAYFLLVSRGAPAAILAVGSYRDELRRVTGRWLIARREVAS</sequence>
<organism evidence="2 3">
    <name type="scientific">Allonocardiopsis opalescens</name>
    <dbReference type="NCBI Taxonomy" id="1144618"/>
    <lineage>
        <taxon>Bacteria</taxon>
        <taxon>Bacillati</taxon>
        <taxon>Actinomycetota</taxon>
        <taxon>Actinomycetes</taxon>
        <taxon>Streptosporangiales</taxon>
        <taxon>Allonocardiopsis</taxon>
    </lineage>
</organism>
<reference evidence="2 3" key="1">
    <citation type="submission" date="2018-03" db="EMBL/GenBank/DDBJ databases">
        <title>Genomic Encyclopedia of Archaeal and Bacterial Type Strains, Phase II (KMG-II): from individual species to whole genera.</title>
        <authorList>
            <person name="Goeker M."/>
        </authorList>
    </citation>
    <scope>NUCLEOTIDE SEQUENCE [LARGE SCALE GENOMIC DNA]</scope>
    <source>
        <strain evidence="2 3">DSM 45601</strain>
    </source>
</reference>
<dbReference type="Gene3D" id="3.10.450.50">
    <property type="match status" value="1"/>
</dbReference>
<evidence type="ECO:0000313" key="3">
    <source>
        <dbReference type="Proteomes" id="UP000237846"/>
    </source>
</evidence>